<feature type="domain" description="Luciferase-like" evidence="2">
    <location>
        <begin position="26"/>
        <end position="279"/>
    </location>
</feature>
<dbReference type="InterPro" id="IPR050564">
    <property type="entry name" value="F420-G6PD/mer"/>
</dbReference>
<dbReference type="InterPro" id="IPR019922">
    <property type="entry name" value="Lucif-like_OxRdatse_MSMEG_4141"/>
</dbReference>
<dbReference type="PANTHER" id="PTHR43244:SF1">
    <property type="entry name" value="5,10-METHYLENETETRAHYDROMETHANOPTERIN REDUCTASE"/>
    <property type="match status" value="1"/>
</dbReference>
<dbReference type="Gene3D" id="3.20.20.30">
    <property type="entry name" value="Luciferase-like domain"/>
    <property type="match status" value="1"/>
</dbReference>
<protein>
    <submittedName>
        <fullName evidence="3">TIGR03620 family F420-dependent LLM class oxidoreductase</fullName>
    </submittedName>
</protein>
<accession>A0ABW4TAL4</accession>
<dbReference type="RefSeq" id="WP_379580301.1">
    <property type="nucleotide sequence ID" value="NZ_JBHUFV010000062.1"/>
</dbReference>
<evidence type="ECO:0000313" key="4">
    <source>
        <dbReference type="Proteomes" id="UP001597368"/>
    </source>
</evidence>
<dbReference type="Pfam" id="PF00296">
    <property type="entry name" value="Bac_luciferase"/>
    <property type="match status" value="1"/>
</dbReference>
<dbReference type="NCBIfam" id="TIGR03620">
    <property type="entry name" value="F420_MSMEG_4141"/>
    <property type="match status" value="1"/>
</dbReference>
<comment type="caution">
    <text evidence="3">The sequence shown here is derived from an EMBL/GenBank/DDBJ whole genome shotgun (WGS) entry which is preliminary data.</text>
</comment>
<organism evidence="3 4">
    <name type="scientific">Nonomuraea mangrovi</name>
    <dbReference type="NCBI Taxonomy" id="2316207"/>
    <lineage>
        <taxon>Bacteria</taxon>
        <taxon>Bacillati</taxon>
        <taxon>Actinomycetota</taxon>
        <taxon>Actinomycetes</taxon>
        <taxon>Streptosporangiales</taxon>
        <taxon>Streptosporangiaceae</taxon>
        <taxon>Nonomuraea</taxon>
    </lineage>
</organism>
<reference evidence="4" key="1">
    <citation type="journal article" date="2019" name="Int. J. Syst. Evol. Microbiol.">
        <title>The Global Catalogue of Microorganisms (GCM) 10K type strain sequencing project: providing services to taxonomists for standard genome sequencing and annotation.</title>
        <authorList>
            <consortium name="The Broad Institute Genomics Platform"/>
            <consortium name="The Broad Institute Genome Sequencing Center for Infectious Disease"/>
            <person name="Wu L."/>
            <person name="Ma J."/>
        </authorList>
    </citation>
    <scope>NUCLEOTIDE SEQUENCE [LARGE SCALE GENOMIC DNA]</scope>
    <source>
        <strain evidence="4">ICMP 6774ER</strain>
    </source>
</reference>
<evidence type="ECO:0000313" key="3">
    <source>
        <dbReference type="EMBL" id="MFD1938319.1"/>
    </source>
</evidence>
<keyword evidence="1" id="KW-0560">Oxidoreductase</keyword>
<dbReference type="InterPro" id="IPR011251">
    <property type="entry name" value="Luciferase-like_dom"/>
</dbReference>
<dbReference type="EMBL" id="JBHUFV010000062">
    <property type="protein sequence ID" value="MFD1938319.1"/>
    <property type="molecule type" value="Genomic_DNA"/>
</dbReference>
<sequence length="306" mass="32550">MTSTRKGGGPRLGRVGIWTFAFDGRPAGEVRDAAAEIEELGYGTVWFGEGLGRDTVSQAWLLLSATRRITVAAGIANIALRDPISMAAAERSLSEAHPGRYLLGLGGHRVSDAPIQVDGYAVPGRGKAVATMTAYLDAMDAVPLDSPPPPRPPYRMLAALGPQMLALAGRRTLGAHSYFVPVEHTALAREIMGPDALLAVEQVVVLDHDLDRAREVASEHVSSYRGAAPHQIASLRRLGFGEDEIAHGSERLVDAIVAYGGAEAIEKRVRAHVDAGADHVCLQVLTERPGALPLAQWRELSALTAL</sequence>
<name>A0ABW4TAL4_9ACTN</name>
<keyword evidence="4" id="KW-1185">Reference proteome</keyword>
<evidence type="ECO:0000259" key="2">
    <source>
        <dbReference type="Pfam" id="PF00296"/>
    </source>
</evidence>
<dbReference type="InterPro" id="IPR036661">
    <property type="entry name" value="Luciferase-like_sf"/>
</dbReference>
<gene>
    <name evidence="3" type="ORF">ACFSKW_43280</name>
</gene>
<dbReference type="Proteomes" id="UP001597368">
    <property type="component" value="Unassembled WGS sequence"/>
</dbReference>
<proteinExistence type="predicted"/>
<evidence type="ECO:0000256" key="1">
    <source>
        <dbReference type="ARBA" id="ARBA00023002"/>
    </source>
</evidence>
<dbReference type="SUPFAM" id="SSF51679">
    <property type="entry name" value="Bacterial luciferase-like"/>
    <property type="match status" value="1"/>
</dbReference>
<dbReference type="PANTHER" id="PTHR43244">
    <property type="match status" value="1"/>
</dbReference>